<dbReference type="EMBL" id="FNOY01000011">
    <property type="protein sequence ID" value="SDX88224.1"/>
    <property type="molecule type" value="Genomic_DNA"/>
</dbReference>
<name>A0A1H3FDI4_9PROT</name>
<dbReference type="InterPro" id="IPR056928">
    <property type="entry name" value="Gp77-like"/>
</dbReference>
<evidence type="ECO:0000313" key="2">
    <source>
        <dbReference type="Proteomes" id="UP000198640"/>
    </source>
</evidence>
<protein>
    <submittedName>
        <fullName evidence="1">Uncharacterized protein</fullName>
    </submittedName>
</protein>
<dbReference type="Pfam" id="PF23148">
    <property type="entry name" value="Gp77"/>
    <property type="match status" value="1"/>
</dbReference>
<dbReference type="AlphaFoldDB" id="A0A1H3FDI4"/>
<organism evidence="1 2">
    <name type="scientific">Nitrosomonas halophila</name>
    <dbReference type="NCBI Taxonomy" id="44576"/>
    <lineage>
        <taxon>Bacteria</taxon>
        <taxon>Pseudomonadati</taxon>
        <taxon>Pseudomonadota</taxon>
        <taxon>Betaproteobacteria</taxon>
        <taxon>Nitrosomonadales</taxon>
        <taxon>Nitrosomonadaceae</taxon>
        <taxon>Nitrosomonas</taxon>
    </lineage>
</organism>
<accession>A0A1H3FDI4</accession>
<dbReference type="Proteomes" id="UP000198640">
    <property type="component" value="Unassembled WGS sequence"/>
</dbReference>
<dbReference type="OrthoDB" id="9947054at2"/>
<gene>
    <name evidence="1" type="ORF">SAMN05421881_101140</name>
</gene>
<dbReference type="RefSeq" id="WP_090412468.1">
    <property type="nucleotide sequence ID" value="NZ_FNOY01000011.1"/>
</dbReference>
<evidence type="ECO:0000313" key="1">
    <source>
        <dbReference type="EMBL" id="SDX88224.1"/>
    </source>
</evidence>
<sequence>MSLPRLRVLSDKDPAEIITLTFDFSRLMDRIDAVADVSVQSHKGEDDSPQAMLLLDPVIDGSRVLQLVQGGLDGVFYKMRVEVLVGHERYALSAILPVRVQ</sequence>
<reference evidence="1 2" key="1">
    <citation type="submission" date="2016-10" db="EMBL/GenBank/DDBJ databases">
        <authorList>
            <person name="de Groot N.N."/>
        </authorList>
    </citation>
    <scope>NUCLEOTIDE SEQUENCE [LARGE SCALE GENOMIC DNA]</scope>
    <source>
        <strain evidence="1 2">Nm1</strain>
    </source>
</reference>
<keyword evidence="2" id="KW-1185">Reference proteome</keyword>
<proteinExistence type="predicted"/>
<dbReference type="STRING" id="44576.SAMN05421881_101140"/>